<dbReference type="Pfam" id="PF02720">
    <property type="entry name" value="DUF222"/>
    <property type="match status" value="1"/>
</dbReference>
<dbReference type="GO" id="GO:0004519">
    <property type="term" value="F:endonuclease activity"/>
    <property type="evidence" value="ECO:0007669"/>
    <property type="project" value="UniProtKB-KW"/>
</dbReference>
<accession>A0ABP8XHD8</accession>
<proteinExistence type="predicted"/>
<sequence length="427" mass="46418">MATPFVPDTATTAAPTDERALLDQIRELEDTKARIAATQAELTVQLDHLVRARHAQDRIPAARQGRDVAGLIAFARRESPAKGSRLLGLAHALTEQPHLHAAMRAGVISEWRATLIARETSCLSRQDRALVDAEICQPAPDGTYPFHGWGDRRLTAETQKAVIRIDAQAVVNRRSKAEADRHVSMRPAPDTMARLSALLTAKQGVAVWATLTRIADQARSAGDPRTRGQVMADTLVERITGLADATAIPVVVNVVISDQALLGDSVEPAWLHGYGPLPADAVDPEHLTAIRRLYAKPATGSLVAMESVAREFPTALARFIELRDRTCRTPWCDAPIRHRDHAEDHATGGPTTSINGQGLCEHCNHTKQAPGWRSRPLNGPPDQRHTIETRLPTGHTMRSTAPPTPTPSTTRQISPAETYLLEVVLAA</sequence>
<comment type="caution">
    <text evidence="3">The sequence shown here is derived from an EMBL/GenBank/DDBJ whole genome shotgun (WGS) entry which is preliminary data.</text>
</comment>
<reference evidence="4" key="1">
    <citation type="journal article" date="2019" name="Int. J. Syst. Evol. Microbiol.">
        <title>The Global Catalogue of Microorganisms (GCM) 10K type strain sequencing project: providing services to taxonomists for standard genome sequencing and annotation.</title>
        <authorList>
            <consortium name="The Broad Institute Genomics Platform"/>
            <consortium name="The Broad Institute Genome Sequencing Center for Infectious Disease"/>
            <person name="Wu L."/>
            <person name="Ma J."/>
        </authorList>
    </citation>
    <scope>NUCLEOTIDE SEQUENCE [LARGE SCALE GENOMIC DNA]</scope>
    <source>
        <strain evidence="4">JCM 18531</strain>
    </source>
</reference>
<feature type="region of interest" description="Disordered" evidence="1">
    <location>
        <begin position="365"/>
        <end position="415"/>
    </location>
</feature>
<keyword evidence="3" id="KW-0378">Hydrolase</keyword>
<gene>
    <name evidence="3" type="ORF">GCM10023349_26230</name>
</gene>
<name>A0ABP8XHD8_9ACTN</name>
<keyword evidence="3" id="KW-0255">Endonuclease</keyword>
<keyword evidence="3" id="KW-0540">Nuclease</keyword>
<dbReference type="Proteomes" id="UP001499974">
    <property type="component" value="Unassembled WGS sequence"/>
</dbReference>
<evidence type="ECO:0000256" key="1">
    <source>
        <dbReference type="SAM" id="MobiDB-lite"/>
    </source>
</evidence>
<dbReference type="RefSeq" id="WP_345521749.1">
    <property type="nucleotide sequence ID" value="NZ_BAABKM010000002.1"/>
</dbReference>
<evidence type="ECO:0000313" key="4">
    <source>
        <dbReference type="Proteomes" id="UP001499974"/>
    </source>
</evidence>
<dbReference type="InterPro" id="IPR003870">
    <property type="entry name" value="DUF222"/>
</dbReference>
<keyword evidence="4" id="KW-1185">Reference proteome</keyword>
<evidence type="ECO:0000259" key="2">
    <source>
        <dbReference type="Pfam" id="PF02720"/>
    </source>
</evidence>
<dbReference type="CDD" id="cd00085">
    <property type="entry name" value="HNHc"/>
    <property type="match status" value="1"/>
</dbReference>
<organism evidence="3 4">
    <name type="scientific">Nocardioides conyzicola</name>
    <dbReference type="NCBI Taxonomy" id="1651781"/>
    <lineage>
        <taxon>Bacteria</taxon>
        <taxon>Bacillati</taxon>
        <taxon>Actinomycetota</taxon>
        <taxon>Actinomycetes</taxon>
        <taxon>Propionibacteriales</taxon>
        <taxon>Nocardioidaceae</taxon>
        <taxon>Nocardioides</taxon>
    </lineage>
</organism>
<feature type="domain" description="DUF222" evidence="2">
    <location>
        <begin position="25"/>
        <end position="324"/>
    </location>
</feature>
<protein>
    <submittedName>
        <fullName evidence="3">HNH endonuclease signature motif containing protein</fullName>
    </submittedName>
</protein>
<dbReference type="InterPro" id="IPR003615">
    <property type="entry name" value="HNH_nuc"/>
</dbReference>
<evidence type="ECO:0000313" key="3">
    <source>
        <dbReference type="EMBL" id="GAA4706737.1"/>
    </source>
</evidence>
<dbReference type="EMBL" id="BAABKM010000002">
    <property type="protein sequence ID" value="GAA4706737.1"/>
    <property type="molecule type" value="Genomic_DNA"/>
</dbReference>